<gene>
    <name evidence="2" type="ORF">SDC9_35453</name>
</gene>
<evidence type="ECO:0000313" key="2">
    <source>
        <dbReference type="EMBL" id="MPL89419.1"/>
    </source>
</evidence>
<evidence type="ECO:0000259" key="1">
    <source>
        <dbReference type="Pfam" id="PF13568"/>
    </source>
</evidence>
<organism evidence="2">
    <name type="scientific">bioreactor metagenome</name>
    <dbReference type="NCBI Taxonomy" id="1076179"/>
    <lineage>
        <taxon>unclassified sequences</taxon>
        <taxon>metagenomes</taxon>
        <taxon>ecological metagenomes</taxon>
    </lineage>
</organism>
<name>A0A644VDI0_9ZZZZ</name>
<proteinExistence type="predicted"/>
<dbReference type="AlphaFoldDB" id="A0A644VDI0"/>
<sequence>MKRVSVLIILLFSLTPLLSQEEQEPSLRWSFSPQVGTDLGVTLPYPMSAIGGIFNPYPDILPSLGARTSFRFKQGWVMGAEVTYKTVSMTANARVENQMMLSGNGDTKQYFSGTAFLSSSFTQLEVPLYVKYMIGKKGIHRALLGGYWSYILEGRFSTEARKGYIGSEPDRADNIVDPDYPILMDFSQALGDWDAGILIGYELGINERLNMGIRVMTGLRDIFGGSTPFEYSMIHLRGTIVVSYNIFETKR</sequence>
<accession>A0A644VDI0</accession>
<comment type="caution">
    <text evidence="2">The sequence shown here is derived from an EMBL/GenBank/DDBJ whole genome shotgun (WGS) entry which is preliminary data.</text>
</comment>
<protein>
    <recommendedName>
        <fullName evidence="1">Outer membrane protein beta-barrel domain-containing protein</fullName>
    </recommendedName>
</protein>
<dbReference type="InterPro" id="IPR025665">
    <property type="entry name" value="Beta-barrel_OMP_2"/>
</dbReference>
<reference evidence="2" key="1">
    <citation type="submission" date="2019-08" db="EMBL/GenBank/DDBJ databases">
        <authorList>
            <person name="Kucharzyk K."/>
            <person name="Murdoch R.W."/>
            <person name="Higgins S."/>
            <person name="Loffler F."/>
        </authorList>
    </citation>
    <scope>NUCLEOTIDE SEQUENCE</scope>
</reference>
<dbReference type="Pfam" id="PF13568">
    <property type="entry name" value="OMP_b-brl_2"/>
    <property type="match status" value="1"/>
</dbReference>
<feature type="domain" description="Outer membrane protein beta-barrel" evidence="1">
    <location>
        <begin position="25"/>
        <end position="223"/>
    </location>
</feature>
<dbReference type="EMBL" id="VSSQ01000279">
    <property type="protein sequence ID" value="MPL89419.1"/>
    <property type="molecule type" value="Genomic_DNA"/>
</dbReference>